<dbReference type="InterPro" id="IPR000917">
    <property type="entry name" value="Sulfatase_N"/>
</dbReference>
<feature type="binding site" evidence="10">
    <location>
        <position position="470"/>
    </location>
    <ligand>
        <name>Mn(2+)</name>
        <dbReference type="ChEBI" id="CHEBI:29035"/>
    </ligand>
</feature>
<feature type="active site" evidence="8">
    <location>
        <position position="295"/>
    </location>
</feature>
<feature type="binding site" evidence="10">
    <location>
        <position position="253"/>
    </location>
    <ligand>
        <name>Mn(2+)</name>
        <dbReference type="ChEBI" id="CHEBI:29035"/>
    </ligand>
</feature>
<evidence type="ECO:0000256" key="8">
    <source>
        <dbReference type="PIRSR" id="PIRSR005091-1"/>
    </source>
</evidence>
<keyword evidence="4 11" id="KW-0812">Transmembrane</keyword>
<feature type="transmembrane region" description="Helical" evidence="11">
    <location>
        <begin position="119"/>
        <end position="139"/>
    </location>
</feature>
<name>A0A1X9M5H7_9BACI</name>
<sequence length="615" mass="71552">MTNLKSIFSRLKFFWLAVFLLTIKTYVLYKVGFTIPIENRLQEFILMINPISSAVLFIGLSLFFTGKVRNYMVIVTSTIATLILYFNLVYYRFFSDFITLPVLFQTNNAKDLSSSVLELMHVSDLFLFVDVLFLIVLMFKGKVPVVNKKRLEGFAIVALAFVLFFVNLQIAHKERTELLTRSFDRELLVKNIGMFNYHVYDAFIQSQSKTQRVFANGSEMEEIIDYRNENYKEPDEDLFGIAEGKNVIVLSLESLQSFVINETLDGEEITPFLNELINESYYFENFYHQTAQGKTSDSEFLVATSLFGRNSGSVFFTHAGNSYNALPEILTNDSYFTSVMHANNKSFWNRDVMYQSLGYQTYFDINSYDVHEENSVGWGLKDKDFFEQSIELLQSQPEPYYTKFITLTNHFPFELGEEDRLINEFDSNSGTLNRYFPTVRYMDYALEHFFDRLKEEGIYEDSIFIMYGDHYGISQNHNRAMSMFLEKEEITDFDTVQLQRVPMLVHIPGHKGHELRETVSGQIDVKPTIMHLLGIESKYDIQFGSDLFAPERESFTVLRDGSFITDDYVFTKGVCYSKETEAETDIESCEPYFDKANKDLTNSDKIIYGDLLRFY</sequence>
<feature type="domain" description="Sulfatase N-terminal" evidence="12">
    <location>
        <begin position="245"/>
        <end position="535"/>
    </location>
</feature>
<comment type="subcellular location">
    <subcellularLocation>
        <location evidence="1">Cell membrane</location>
        <topology evidence="1">Multi-pass membrane protein</topology>
    </subcellularLocation>
</comment>
<evidence type="ECO:0000256" key="9">
    <source>
        <dbReference type="PIRSR" id="PIRSR005091-2"/>
    </source>
</evidence>
<dbReference type="InterPro" id="IPR012160">
    <property type="entry name" value="LtaS-like"/>
</dbReference>
<evidence type="ECO:0000256" key="1">
    <source>
        <dbReference type="ARBA" id="ARBA00004651"/>
    </source>
</evidence>
<keyword evidence="9" id="KW-0464">Manganese</keyword>
<dbReference type="KEGG" id="bkw:BkAM31D_01760"/>
<comment type="similarity">
    <text evidence="2 7">Belongs to the LTA synthase family.</text>
</comment>
<evidence type="ECO:0000256" key="3">
    <source>
        <dbReference type="ARBA" id="ARBA00022475"/>
    </source>
</evidence>
<keyword evidence="9" id="KW-0479">Metal-binding</keyword>
<evidence type="ECO:0000256" key="11">
    <source>
        <dbReference type="SAM" id="Phobius"/>
    </source>
</evidence>
<dbReference type="Gene3D" id="3.40.720.10">
    <property type="entry name" value="Alkaline Phosphatase, subunit A"/>
    <property type="match status" value="1"/>
</dbReference>
<dbReference type="STRING" id="199441.BkAM31D_01760"/>
<accession>A0A1X9M5H7</accession>
<evidence type="ECO:0000313" key="13">
    <source>
        <dbReference type="EMBL" id="ARK28676.1"/>
    </source>
</evidence>
<dbReference type="Pfam" id="PF00884">
    <property type="entry name" value="Sulfatase"/>
    <property type="match status" value="1"/>
</dbReference>
<dbReference type="PANTHER" id="PTHR47371">
    <property type="entry name" value="LIPOTEICHOIC ACID SYNTHASE"/>
    <property type="match status" value="1"/>
</dbReference>
<dbReference type="InterPro" id="IPR017850">
    <property type="entry name" value="Alkaline_phosphatase_core_sf"/>
</dbReference>
<organism evidence="13 14">
    <name type="scientific">Halalkalibacter krulwichiae</name>
    <dbReference type="NCBI Taxonomy" id="199441"/>
    <lineage>
        <taxon>Bacteria</taxon>
        <taxon>Bacillati</taxon>
        <taxon>Bacillota</taxon>
        <taxon>Bacilli</taxon>
        <taxon>Bacillales</taxon>
        <taxon>Bacillaceae</taxon>
        <taxon>Halalkalibacter</taxon>
    </lineage>
</organism>
<gene>
    <name evidence="13" type="primary">ltaS2_1</name>
    <name evidence="13" type="ORF">BkAM31D_01760</name>
</gene>
<evidence type="ECO:0000259" key="12">
    <source>
        <dbReference type="Pfam" id="PF00884"/>
    </source>
</evidence>
<dbReference type="EMBL" id="CP020814">
    <property type="protein sequence ID" value="ARK28676.1"/>
    <property type="molecule type" value="Genomic_DNA"/>
</dbReference>
<feature type="binding site" evidence="10">
    <location>
        <position position="295"/>
    </location>
    <ligand>
        <name>Mn(2+)</name>
        <dbReference type="ChEBI" id="CHEBI:29035"/>
    </ligand>
</feature>
<dbReference type="GO" id="GO:0005886">
    <property type="term" value="C:plasma membrane"/>
    <property type="evidence" value="ECO:0007669"/>
    <property type="project" value="UniProtKB-SubCell"/>
</dbReference>
<evidence type="ECO:0000256" key="6">
    <source>
        <dbReference type="ARBA" id="ARBA00023136"/>
    </source>
</evidence>
<protein>
    <submittedName>
        <fullName evidence="13">Lipoteichoic acid synthase 2</fullName>
    </submittedName>
</protein>
<dbReference type="RefSeq" id="WP_066158629.1">
    <property type="nucleotide sequence ID" value="NZ_CP020814.1"/>
</dbReference>
<proteinExistence type="inferred from homology"/>
<feature type="binding site" evidence="10">
    <location>
        <position position="469"/>
    </location>
    <ligand>
        <name>Mn(2+)</name>
        <dbReference type="ChEBI" id="CHEBI:29035"/>
    </ligand>
</feature>
<evidence type="ECO:0000256" key="10">
    <source>
        <dbReference type="PIRSR" id="PIRSR005091-3"/>
    </source>
</evidence>
<feature type="transmembrane region" description="Helical" evidence="11">
    <location>
        <begin position="151"/>
        <end position="171"/>
    </location>
</feature>
<feature type="binding site" evidence="9">
    <location>
        <position position="410"/>
    </location>
    <ligand>
        <name>substrate</name>
    </ligand>
</feature>
<feature type="transmembrane region" description="Helical" evidence="11">
    <location>
        <begin position="71"/>
        <end position="93"/>
    </location>
</feature>
<feature type="transmembrane region" description="Helical" evidence="11">
    <location>
        <begin position="44"/>
        <end position="64"/>
    </location>
</feature>
<dbReference type="CDD" id="cd16015">
    <property type="entry name" value="LTA_synthase"/>
    <property type="match status" value="1"/>
</dbReference>
<evidence type="ECO:0000313" key="14">
    <source>
        <dbReference type="Proteomes" id="UP000193006"/>
    </source>
</evidence>
<dbReference type="Gene3D" id="3.30.1120.170">
    <property type="match status" value="1"/>
</dbReference>
<keyword evidence="5 11" id="KW-1133">Transmembrane helix</keyword>
<dbReference type="PIRSF" id="PIRSF005091">
    <property type="entry name" value="Mmb_sulf_HI1246"/>
    <property type="match status" value="1"/>
</dbReference>
<dbReference type="PANTHER" id="PTHR47371:SF1">
    <property type="entry name" value="LIPOTEICHOIC ACID SYNTHASE-LIKE YQGS"/>
    <property type="match status" value="1"/>
</dbReference>
<evidence type="ECO:0000256" key="4">
    <source>
        <dbReference type="ARBA" id="ARBA00022692"/>
    </source>
</evidence>
<dbReference type="Proteomes" id="UP000193006">
    <property type="component" value="Chromosome"/>
</dbReference>
<evidence type="ECO:0000256" key="7">
    <source>
        <dbReference type="PIRNR" id="PIRNR005091"/>
    </source>
</evidence>
<keyword evidence="14" id="KW-1185">Reference proteome</keyword>
<keyword evidence="6 7" id="KW-0472">Membrane</keyword>
<keyword evidence="3 7" id="KW-1003">Cell membrane</keyword>
<reference evidence="13 14" key="1">
    <citation type="submission" date="2017-04" db="EMBL/GenBank/DDBJ databases">
        <title>Bacillus krulwichiae AM31D Genome sequencing and assembly.</title>
        <authorList>
            <person name="Krulwich T.A."/>
            <person name="Anastor L."/>
            <person name="Ehrlich R."/>
            <person name="Ehrlich G.D."/>
            <person name="Janto B."/>
        </authorList>
    </citation>
    <scope>NUCLEOTIDE SEQUENCE [LARGE SCALE GENOMIC DNA]</scope>
    <source>
        <strain evidence="13 14">AM31D</strain>
    </source>
</reference>
<dbReference type="SUPFAM" id="SSF53649">
    <property type="entry name" value="Alkaline phosphatase-like"/>
    <property type="match status" value="1"/>
</dbReference>
<dbReference type="GO" id="GO:0046872">
    <property type="term" value="F:metal ion binding"/>
    <property type="evidence" value="ECO:0007669"/>
    <property type="project" value="UniProtKB-KW"/>
</dbReference>
<dbReference type="InterPro" id="IPR050448">
    <property type="entry name" value="OpgB/LTA_synthase_biosynth"/>
</dbReference>
<feature type="transmembrane region" description="Helical" evidence="11">
    <location>
        <begin position="12"/>
        <end position="32"/>
    </location>
</feature>
<dbReference type="AlphaFoldDB" id="A0A1X9M5H7"/>
<evidence type="ECO:0000256" key="2">
    <source>
        <dbReference type="ARBA" id="ARBA00009983"/>
    </source>
</evidence>
<evidence type="ECO:0000256" key="5">
    <source>
        <dbReference type="ARBA" id="ARBA00022989"/>
    </source>
</evidence>